<evidence type="ECO:0000256" key="3">
    <source>
        <dbReference type="ARBA" id="ARBA00006105"/>
    </source>
</evidence>
<dbReference type="InterPro" id="IPR017938">
    <property type="entry name" value="Riboflavin_synthase-like_b-brl"/>
</dbReference>
<keyword evidence="7 10" id="KW-0274">FAD</keyword>
<comment type="subcellular location">
    <subcellularLocation>
        <location evidence="2">Mitochondrion outer membrane</location>
        <topology evidence="2">Single-pass membrane protein</topology>
    </subcellularLocation>
</comment>
<evidence type="ECO:0000256" key="8">
    <source>
        <dbReference type="ARBA" id="ARBA00023002"/>
    </source>
</evidence>
<dbReference type="SUPFAM" id="SSF52343">
    <property type="entry name" value="Ferredoxin reductase-like, C-terminal NADP-linked domain"/>
    <property type="match status" value="1"/>
</dbReference>
<dbReference type="PROSITE" id="PS51384">
    <property type="entry name" value="FAD_FR"/>
    <property type="match status" value="1"/>
</dbReference>
<evidence type="ECO:0000256" key="5">
    <source>
        <dbReference type="ARBA" id="ARBA00022630"/>
    </source>
</evidence>
<name>A0A0S2RRX4_PHARH</name>
<dbReference type="FunFam" id="3.40.50.80:FF:000009">
    <property type="entry name" value="NADH-cytochrome b5 reductase"/>
    <property type="match status" value="1"/>
</dbReference>
<dbReference type="InterPro" id="IPR008333">
    <property type="entry name" value="Cbr1-like_FAD-bd_dom"/>
</dbReference>
<evidence type="ECO:0000256" key="2">
    <source>
        <dbReference type="ARBA" id="ARBA00004572"/>
    </source>
</evidence>
<keyword evidence="6" id="KW-0496">Mitochondrion</keyword>
<evidence type="ECO:0000256" key="9">
    <source>
        <dbReference type="ARBA" id="ARBA00023027"/>
    </source>
</evidence>
<dbReference type="PRINTS" id="PR00406">
    <property type="entry name" value="CYTB5RDTASE"/>
</dbReference>
<keyword evidence="6" id="KW-1000">Mitochondrion outer membrane</keyword>
<evidence type="ECO:0000256" key="6">
    <source>
        <dbReference type="ARBA" id="ARBA00022787"/>
    </source>
</evidence>
<accession>A0A0S2RRX4</accession>
<dbReference type="EC" id="1.6.2.2" evidence="4"/>
<keyword evidence="6" id="KW-0472">Membrane</keyword>
<dbReference type="InterPro" id="IPR001433">
    <property type="entry name" value="OxRdtase_FAD/NAD-bd"/>
</dbReference>
<evidence type="ECO:0000256" key="10">
    <source>
        <dbReference type="PIRSR" id="PIRSR601834-1"/>
    </source>
</evidence>
<evidence type="ECO:0000256" key="1">
    <source>
        <dbReference type="ARBA" id="ARBA00001974"/>
    </source>
</evidence>
<dbReference type="Pfam" id="PF00175">
    <property type="entry name" value="NAD_binding_1"/>
    <property type="match status" value="1"/>
</dbReference>
<feature type="binding site" evidence="10">
    <location>
        <position position="159"/>
    </location>
    <ligand>
        <name>FAD</name>
        <dbReference type="ChEBI" id="CHEBI:57692"/>
    </ligand>
</feature>
<proteinExistence type="inferred from homology"/>
<sequence length="330" mass="35344">MFQSALRKNVVAPLARGFSTATNGGKNNTPLIIAGALAVAAGSYFIYNSEAGVYAESKDESDAKPRPVAFTKSEFTNLTLSKVETYNHNTNQYTFKFDDPNAICGGPITHLLMVKATENGLIVDEKGNDVARPYTPISRPDLAGEVVLLVKKYDTGKISPHLASLKPGDKAGFKGTFPKFKYVPGALDHGICVAGGSGITPHYQLIDHALSLKDDKTKWTLFYSNVTEDDILLRKEWDALAKAHPDRLKVVYVLDKPPAGWTGPTGYISQQLLKDNSPAGSEAGEAVKVFVCGPPGQVAAIAGPKDGMKQGPVGGVLKELGFSEGQVFKF</sequence>
<dbReference type="InterPro" id="IPR039261">
    <property type="entry name" value="FNR_nucleotide-bd"/>
</dbReference>
<feature type="binding site" evidence="10">
    <location>
        <position position="134"/>
    </location>
    <ligand>
        <name>FAD</name>
        <dbReference type="ChEBI" id="CHEBI:57692"/>
    </ligand>
</feature>
<keyword evidence="9" id="KW-0520">NAD</keyword>
<feature type="binding site" evidence="10">
    <location>
        <position position="158"/>
    </location>
    <ligand>
        <name>FAD</name>
        <dbReference type="ChEBI" id="CHEBI:57692"/>
    </ligand>
</feature>
<dbReference type="SMR" id="A0A0S2RRX4"/>
<feature type="binding site" evidence="10">
    <location>
        <position position="151"/>
    </location>
    <ligand>
        <name>FAD</name>
        <dbReference type="ChEBI" id="CHEBI:57692"/>
    </ligand>
</feature>
<organism evidence="12">
    <name type="scientific">Phaffia rhodozyma</name>
    <name type="common">Yeast</name>
    <name type="synonym">Xanthophyllomyces dendrorhous</name>
    <dbReference type="NCBI Taxonomy" id="264483"/>
    <lineage>
        <taxon>Eukaryota</taxon>
        <taxon>Fungi</taxon>
        <taxon>Dikarya</taxon>
        <taxon>Basidiomycota</taxon>
        <taxon>Agaricomycotina</taxon>
        <taxon>Tremellomycetes</taxon>
        <taxon>Cystofilobasidiales</taxon>
        <taxon>Mrakiaceae</taxon>
        <taxon>Phaffia</taxon>
    </lineage>
</organism>
<evidence type="ECO:0000256" key="7">
    <source>
        <dbReference type="ARBA" id="ARBA00022827"/>
    </source>
</evidence>
<dbReference type="InterPro" id="IPR001834">
    <property type="entry name" value="CBR-like"/>
</dbReference>
<evidence type="ECO:0000259" key="11">
    <source>
        <dbReference type="PROSITE" id="PS51384"/>
    </source>
</evidence>
<feature type="binding site" evidence="10">
    <location>
        <position position="132"/>
    </location>
    <ligand>
        <name>FAD</name>
        <dbReference type="ChEBI" id="CHEBI:57692"/>
    </ligand>
</feature>
<dbReference type="CDD" id="cd06183">
    <property type="entry name" value="cyt_b5_reduct_like"/>
    <property type="match status" value="1"/>
</dbReference>
<dbReference type="SUPFAM" id="SSF63380">
    <property type="entry name" value="Riboflavin synthase domain-like"/>
    <property type="match status" value="1"/>
</dbReference>
<dbReference type="InterPro" id="IPR017927">
    <property type="entry name" value="FAD-bd_FR_type"/>
</dbReference>
<reference evidence="12" key="1">
    <citation type="journal article" date="2015" name="PLoS ONE">
        <title>Molecular Characterization and Functional Analysis of Cytochrome b5 Reductase (CBR) Encoding Genes from the Carotenogenic Yeast Xanthophyllomyces dendrorhous.</title>
        <authorList>
            <person name="Gutierrez M.S."/>
            <person name="Rojas M.C."/>
            <person name="Sepulveda D."/>
            <person name="Baeza M."/>
            <person name="Cifuentes V."/>
            <person name="Alcaino J."/>
        </authorList>
    </citation>
    <scope>NUCLEOTIDE SEQUENCE</scope>
    <source>
        <strain evidence="12">UCD 67-385</strain>
    </source>
</reference>
<feature type="binding site" evidence="10">
    <location>
        <position position="133"/>
    </location>
    <ligand>
        <name>FAD</name>
        <dbReference type="ChEBI" id="CHEBI:57692"/>
    </ligand>
</feature>
<gene>
    <name evidence="12" type="primary">CBR.2</name>
</gene>
<feature type="binding site" evidence="10">
    <location>
        <position position="200"/>
    </location>
    <ligand>
        <name>FAD</name>
        <dbReference type="ChEBI" id="CHEBI:57692"/>
    </ligand>
</feature>
<dbReference type="GO" id="GO:0005741">
    <property type="term" value="C:mitochondrial outer membrane"/>
    <property type="evidence" value="ECO:0007669"/>
    <property type="project" value="UniProtKB-SubCell"/>
</dbReference>
<evidence type="ECO:0000256" key="4">
    <source>
        <dbReference type="ARBA" id="ARBA00012011"/>
    </source>
</evidence>
<feature type="domain" description="FAD-binding FR-type" evidence="11">
    <location>
        <begin position="65"/>
        <end position="183"/>
    </location>
</feature>
<dbReference type="Gene3D" id="2.40.30.10">
    <property type="entry name" value="Translation factors"/>
    <property type="match status" value="1"/>
</dbReference>
<dbReference type="GO" id="GO:0090524">
    <property type="term" value="F:cytochrome-b5 reductase activity, acting on NADH"/>
    <property type="evidence" value="ECO:0007669"/>
    <property type="project" value="UniProtKB-EC"/>
</dbReference>
<comment type="similarity">
    <text evidence="3">Belongs to the flavoprotein pyridine nucleotide cytochrome reductase family.</text>
</comment>
<feature type="binding site" evidence="10">
    <location>
        <position position="157"/>
    </location>
    <ligand>
        <name>FAD</name>
        <dbReference type="ChEBI" id="CHEBI:57692"/>
    </ligand>
</feature>
<dbReference type="Pfam" id="PF00970">
    <property type="entry name" value="FAD_binding_6"/>
    <property type="match status" value="1"/>
</dbReference>
<evidence type="ECO:0000313" key="12">
    <source>
        <dbReference type="EMBL" id="ALP32223.1"/>
    </source>
</evidence>
<protein>
    <recommendedName>
        <fullName evidence="4">cytochrome-b5 reductase</fullName>
        <ecNumber evidence="4">1.6.2.2</ecNumber>
    </recommendedName>
</protein>
<keyword evidence="8" id="KW-0560">Oxidoreductase</keyword>
<feature type="binding site" evidence="10">
    <location>
        <position position="149"/>
    </location>
    <ligand>
        <name>FAD</name>
        <dbReference type="ChEBI" id="CHEBI:57692"/>
    </ligand>
</feature>
<dbReference type="PANTHER" id="PTHR19370">
    <property type="entry name" value="NADH-CYTOCHROME B5 REDUCTASE"/>
    <property type="match status" value="1"/>
</dbReference>
<dbReference type="PANTHER" id="PTHR19370:SF171">
    <property type="entry name" value="NADH-CYTOCHROME B5 REDUCTASE 2"/>
    <property type="match status" value="1"/>
</dbReference>
<comment type="cofactor">
    <cofactor evidence="1 10">
        <name>FAD</name>
        <dbReference type="ChEBI" id="CHEBI:57692"/>
    </cofactor>
</comment>
<dbReference type="AlphaFoldDB" id="A0A0S2RRX4"/>
<dbReference type="EMBL" id="KT448556">
    <property type="protein sequence ID" value="ALP32223.1"/>
    <property type="molecule type" value="Genomic_DNA"/>
</dbReference>
<keyword evidence="5 10" id="KW-0285">Flavoprotein</keyword>
<dbReference type="Gene3D" id="3.40.50.80">
    <property type="entry name" value="Nucleotide-binding domain of ferredoxin-NADP reductase (FNR) module"/>
    <property type="match status" value="1"/>
</dbReference>